<sequence>MNQLTPSDQDLVTAMKNGDQKAFEALYEQYWPEVYTMIYRRINDREVTKDILQDIFINLWNYRHRIIAERSLAPWLNSAAKKQSISWYRKQVSTKQRETLYQENETLIVPAPTELETKELQELLDLEIEKMPDNMKLSFRLSRFENKSVREIAEELSLSEQTVRNNVSMALERLRLRTKRFYSEPANLAGILVILLTKI</sequence>
<dbReference type="Gene3D" id="1.10.1740.10">
    <property type="match status" value="1"/>
</dbReference>
<reference evidence="8" key="1">
    <citation type="submission" date="2016-10" db="EMBL/GenBank/DDBJ databases">
        <authorList>
            <person name="Varghese N."/>
            <person name="Submissions S."/>
        </authorList>
    </citation>
    <scope>NUCLEOTIDE SEQUENCE [LARGE SCALE GENOMIC DNA]</scope>
    <source>
        <strain evidence="8">DSM 19110</strain>
    </source>
</reference>
<name>A0A1G9KGU2_9SPHI</name>
<evidence type="ECO:0000313" key="8">
    <source>
        <dbReference type="Proteomes" id="UP000183200"/>
    </source>
</evidence>
<feature type="domain" description="RNA polymerase sigma-70 region 2" evidence="5">
    <location>
        <begin position="26"/>
        <end position="91"/>
    </location>
</feature>
<dbReference type="NCBIfam" id="TIGR02937">
    <property type="entry name" value="sigma70-ECF"/>
    <property type="match status" value="1"/>
</dbReference>
<dbReference type="InterPro" id="IPR039425">
    <property type="entry name" value="RNA_pol_sigma-70-like"/>
</dbReference>
<dbReference type="GO" id="GO:0016987">
    <property type="term" value="F:sigma factor activity"/>
    <property type="evidence" value="ECO:0007669"/>
    <property type="project" value="UniProtKB-KW"/>
</dbReference>
<dbReference type="GO" id="GO:0003677">
    <property type="term" value="F:DNA binding"/>
    <property type="evidence" value="ECO:0007669"/>
    <property type="project" value="InterPro"/>
</dbReference>
<dbReference type="Proteomes" id="UP000183200">
    <property type="component" value="Unassembled WGS sequence"/>
</dbReference>
<protein>
    <submittedName>
        <fullName evidence="7">RNA polymerase sigma-70 factor, ECF subfamily</fullName>
    </submittedName>
</protein>
<comment type="similarity">
    <text evidence="1">Belongs to the sigma-70 factor family. ECF subfamily.</text>
</comment>
<dbReference type="Pfam" id="PF08281">
    <property type="entry name" value="Sigma70_r4_2"/>
    <property type="match status" value="1"/>
</dbReference>
<dbReference type="Pfam" id="PF04542">
    <property type="entry name" value="Sigma70_r2"/>
    <property type="match status" value="1"/>
</dbReference>
<evidence type="ECO:0000259" key="6">
    <source>
        <dbReference type="Pfam" id="PF08281"/>
    </source>
</evidence>
<evidence type="ECO:0000256" key="3">
    <source>
        <dbReference type="ARBA" id="ARBA00023082"/>
    </source>
</evidence>
<organism evidence="7 8">
    <name type="scientific">Pedobacter steynii</name>
    <dbReference type="NCBI Taxonomy" id="430522"/>
    <lineage>
        <taxon>Bacteria</taxon>
        <taxon>Pseudomonadati</taxon>
        <taxon>Bacteroidota</taxon>
        <taxon>Sphingobacteriia</taxon>
        <taxon>Sphingobacteriales</taxon>
        <taxon>Sphingobacteriaceae</taxon>
        <taxon>Pedobacter</taxon>
    </lineage>
</organism>
<keyword evidence="4" id="KW-0804">Transcription</keyword>
<dbReference type="InterPro" id="IPR013249">
    <property type="entry name" value="RNA_pol_sigma70_r4_t2"/>
</dbReference>
<dbReference type="InterPro" id="IPR007627">
    <property type="entry name" value="RNA_pol_sigma70_r2"/>
</dbReference>
<dbReference type="PANTHER" id="PTHR43133">
    <property type="entry name" value="RNA POLYMERASE ECF-TYPE SIGMA FACTO"/>
    <property type="match status" value="1"/>
</dbReference>
<dbReference type="PANTHER" id="PTHR43133:SF46">
    <property type="entry name" value="RNA POLYMERASE SIGMA-70 FACTOR ECF SUBFAMILY"/>
    <property type="match status" value="1"/>
</dbReference>
<keyword evidence="2" id="KW-0805">Transcription regulation</keyword>
<dbReference type="RefSeq" id="WP_074604588.1">
    <property type="nucleotide sequence ID" value="NZ_FNGY01000001.1"/>
</dbReference>
<evidence type="ECO:0000256" key="1">
    <source>
        <dbReference type="ARBA" id="ARBA00010641"/>
    </source>
</evidence>
<gene>
    <name evidence="7" type="ORF">SAMN05421820_101571</name>
</gene>
<evidence type="ECO:0000256" key="2">
    <source>
        <dbReference type="ARBA" id="ARBA00023015"/>
    </source>
</evidence>
<dbReference type="SUPFAM" id="SSF88659">
    <property type="entry name" value="Sigma3 and sigma4 domains of RNA polymerase sigma factors"/>
    <property type="match status" value="1"/>
</dbReference>
<dbReference type="InterPro" id="IPR013325">
    <property type="entry name" value="RNA_pol_sigma_r2"/>
</dbReference>
<dbReference type="SUPFAM" id="SSF88946">
    <property type="entry name" value="Sigma2 domain of RNA polymerase sigma factors"/>
    <property type="match status" value="1"/>
</dbReference>
<dbReference type="InterPro" id="IPR014284">
    <property type="entry name" value="RNA_pol_sigma-70_dom"/>
</dbReference>
<evidence type="ECO:0000259" key="5">
    <source>
        <dbReference type="Pfam" id="PF04542"/>
    </source>
</evidence>
<evidence type="ECO:0000256" key="4">
    <source>
        <dbReference type="ARBA" id="ARBA00023163"/>
    </source>
</evidence>
<accession>A0A1G9KGU2</accession>
<proteinExistence type="inferred from homology"/>
<keyword evidence="3" id="KW-0731">Sigma factor</keyword>
<dbReference type="InterPro" id="IPR036388">
    <property type="entry name" value="WH-like_DNA-bd_sf"/>
</dbReference>
<evidence type="ECO:0000313" key="7">
    <source>
        <dbReference type="EMBL" id="SDL48754.1"/>
    </source>
</evidence>
<dbReference type="GO" id="GO:0006352">
    <property type="term" value="P:DNA-templated transcription initiation"/>
    <property type="evidence" value="ECO:0007669"/>
    <property type="project" value="InterPro"/>
</dbReference>
<dbReference type="EMBL" id="FNGY01000001">
    <property type="protein sequence ID" value="SDL48754.1"/>
    <property type="molecule type" value="Genomic_DNA"/>
</dbReference>
<feature type="domain" description="RNA polymerase sigma factor 70 region 4 type 2" evidence="6">
    <location>
        <begin position="122"/>
        <end position="174"/>
    </location>
</feature>
<keyword evidence="8" id="KW-1185">Reference proteome</keyword>
<dbReference type="AlphaFoldDB" id="A0A1G9KGU2"/>
<dbReference type="Gene3D" id="1.10.10.10">
    <property type="entry name" value="Winged helix-like DNA-binding domain superfamily/Winged helix DNA-binding domain"/>
    <property type="match status" value="1"/>
</dbReference>
<dbReference type="OrthoDB" id="659948at2"/>
<dbReference type="STRING" id="430522.BFS30_12030"/>
<dbReference type="InterPro" id="IPR013324">
    <property type="entry name" value="RNA_pol_sigma_r3/r4-like"/>
</dbReference>